<gene>
    <name evidence="1" type="ORF">C6H66_06175</name>
</gene>
<dbReference type="InterPro" id="IPR006521">
    <property type="entry name" value="Tail_protein_I"/>
</dbReference>
<keyword evidence="2" id="KW-1185">Reference proteome</keyword>
<evidence type="ECO:0000313" key="1">
    <source>
        <dbReference type="EMBL" id="PQQ27783.1"/>
    </source>
</evidence>
<sequence>MMVKLHLPPPLEADISMRALGQLASRFDDIDLTQLMVYLIDTVDSSTLHWLANQFSLFGDGWELVESDNARRTLIKSAIELHRYKGTPWSIREIIRRFGFGEIDLIESTGQINYDGHASHNGNYIHGDSTSWADYRVILQQPITNDQASLLRTTLAAFAPARCHLASLEYQSVSIRYNNTVSYDGSYNYGSS</sequence>
<organism evidence="1 2">
    <name type="scientific">Photorhabdus hindustanensis</name>
    <dbReference type="NCBI Taxonomy" id="2918802"/>
    <lineage>
        <taxon>Bacteria</taxon>
        <taxon>Pseudomonadati</taxon>
        <taxon>Pseudomonadota</taxon>
        <taxon>Gammaproteobacteria</taxon>
        <taxon>Enterobacterales</taxon>
        <taxon>Morganellaceae</taxon>
        <taxon>Photorhabdus</taxon>
    </lineage>
</organism>
<accession>A0A2S8Q5X0</accession>
<dbReference type="AlphaFoldDB" id="A0A2S8Q5X0"/>
<proteinExistence type="predicted"/>
<dbReference type="Pfam" id="PF09684">
    <property type="entry name" value="Tail_P2_I"/>
    <property type="match status" value="1"/>
</dbReference>
<protein>
    <submittedName>
        <fullName evidence="1">Phage tail protein I</fullName>
    </submittedName>
</protein>
<dbReference type="EMBL" id="PUWT01000014">
    <property type="protein sequence ID" value="PQQ27783.1"/>
    <property type="molecule type" value="Genomic_DNA"/>
</dbReference>
<dbReference type="NCBIfam" id="TIGR01634">
    <property type="entry name" value="tail_P2_I"/>
    <property type="match status" value="1"/>
</dbReference>
<dbReference type="Proteomes" id="UP000239550">
    <property type="component" value="Unassembled WGS sequence"/>
</dbReference>
<evidence type="ECO:0000313" key="2">
    <source>
        <dbReference type="Proteomes" id="UP000239550"/>
    </source>
</evidence>
<reference evidence="1 2" key="1">
    <citation type="submission" date="2018-02" db="EMBL/GenBank/DDBJ databases">
        <title>Five New Genomes of Indian Photorhabdus Isolates TSA.</title>
        <authorList>
            <person name="Dubay B."/>
            <person name="Somvanshi V.S."/>
        </authorList>
    </citation>
    <scope>NUCLEOTIDE SEQUENCE [LARGE SCALE GENOMIC DNA]</scope>
    <source>
        <strain evidence="1 2">H1</strain>
    </source>
</reference>
<name>A0A2S8Q5X0_9GAMM</name>
<comment type="caution">
    <text evidence="1">The sequence shown here is derived from an EMBL/GenBank/DDBJ whole genome shotgun (WGS) entry which is preliminary data.</text>
</comment>